<evidence type="ECO:0000256" key="3">
    <source>
        <dbReference type="ARBA" id="ARBA00022989"/>
    </source>
</evidence>
<dbReference type="GO" id="GO:0006890">
    <property type="term" value="P:retrograde vesicle-mediated transport, Golgi to endoplasmic reticulum"/>
    <property type="evidence" value="ECO:0007669"/>
    <property type="project" value="InterPro"/>
</dbReference>
<dbReference type="Pfam" id="PF08551">
    <property type="entry name" value="DUF1751"/>
    <property type="match status" value="1"/>
</dbReference>
<keyword evidence="2 6" id="KW-0812">Transmembrane</keyword>
<feature type="region of interest" description="Disordered" evidence="5">
    <location>
        <begin position="276"/>
        <end position="311"/>
    </location>
</feature>
<feature type="transmembrane region" description="Helical" evidence="6">
    <location>
        <begin position="12"/>
        <end position="37"/>
    </location>
</feature>
<dbReference type="GO" id="GO:0005794">
    <property type="term" value="C:Golgi apparatus"/>
    <property type="evidence" value="ECO:0007669"/>
    <property type="project" value="TreeGrafter"/>
</dbReference>
<feature type="transmembrane region" description="Helical" evidence="6">
    <location>
        <begin position="161"/>
        <end position="179"/>
    </location>
</feature>
<dbReference type="STRING" id="60517.A0A0R3W1C6"/>
<dbReference type="InterPro" id="IPR013861">
    <property type="entry name" value="TMEM115/Pdh1/Rbl19"/>
</dbReference>
<gene>
    <name evidence="7" type="ORF">TASK_LOCUS3527</name>
</gene>
<protein>
    <submittedName>
        <fullName evidence="9">Transmembrane protein 115</fullName>
    </submittedName>
</protein>
<feature type="transmembrane region" description="Helical" evidence="6">
    <location>
        <begin position="49"/>
        <end position="68"/>
    </location>
</feature>
<dbReference type="PANTHER" id="PTHR13377">
    <property type="entry name" value="PLACENTAL PROTEIN 6"/>
    <property type="match status" value="1"/>
</dbReference>
<feature type="transmembrane region" description="Helical" evidence="6">
    <location>
        <begin position="89"/>
        <end position="113"/>
    </location>
</feature>
<dbReference type="SMART" id="SM01160">
    <property type="entry name" value="DUF1751"/>
    <property type="match status" value="1"/>
</dbReference>
<dbReference type="PANTHER" id="PTHR13377:SF3">
    <property type="entry name" value="TRANSMEMBRANE PROTEIN 115"/>
    <property type="match status" value="1"/>
</dbReference>
<feature type="compositionally biased region" description="Polar residues" evidence="5">
    <location>
        <begin position="296"/>
        <end position="311"/>
    </location>
</feature>
<evidence type="ECO:0000256" key="2">
    <source>
        <dbReference type="ARBA" id="ARBA00022692"/>
    </source>
</evidence>
<reference evidence="7 8" key="2">
    <citation type="submission" date="2018-11" db="EMBL/GenBank/DDBJ databases">
        <authorList>
            <consortium name="Pathogen Informatics"/>
        </authorList>
    </citation>
    <scope>NUCLEOTIDE SEQUENCE [LARGE SCALE GENOMIC DNA]</scope>
</reference>
<accession>A0A0R3W1C6</accession>
<dbReference type="GO" id="GO:0016020">
    <property type="term" value="C:membrane"/>
    <property type="evidence" value="ECO:0007669"/>
    <property type="project" value="UniProtKB-SubCell"/>
</dbReference>
<evidence type="ECO:0000256" key="1">
    <source>
        <dbReference type="ARBA" id="ARBA00004141"/>
    </source>
</evidence>
<dbReference type="Proteomes" id="UP000282613">
    <property type="component" value="Unassembled WGS sequence"/>
</dbReference>
<reference evidence="9" key="1">
    <citation type="submission" date="2017-02" db="UniProtKB">
        <authorList>
            <consortium name="WormBaseParasite"/>
        </authorList>
    </citation>
    <scope>IDENTIFICATION</scope>
</reference>
<dbReference type="AlphaFoldDB" id="A0A0R3W1C6"/>
<evidence type="ECO:0000313" key="7">
    <source>
        <dbReference type="EMBL" id="VDK31946.1"/>
    </source>
</evidence>
<dbReference type="EMBL" id="UYRS01018302">
    <property type="protein sequence ID" value="VDK31946.1"/>
    <property type="molecule type" value="Genomic_DNA"/>
</dbReference>
<dbReference type="WBParaSite" id="TASK_0000352601-mRNA-1">
    <property type="protein sequence ID" value="TASK_0000352601-mRNA-1"/>
    <property type="gene ID" value="TASK_0000352601"/>
</dbReference>
<keyword evidence="8" id="KW-1185">Reference proteome</keyword>
<keyword evidence="3 6" id="KW-1133">Transmembrane helix</keyword>
<evidence type="ECO:0000256" key="6">
    <source>
        <dbReference type="SAM" id="Phobius"/>
    </source>
</evidence>
<feature type="compositionally biased region" description="Polar residues" evidence="5">
    <location>
        <begin position="277"/>
        <end position="289"/>
    </location>
</feature>
<evidence type="ECO:0000256" key="4">
    <source>
        <dbReference type="ARBA" id="ARBA00023136"/>
    </source>
</evidence>
<evidence type="ECO:0000256" key="5">
    <source>
        <dbReference type="SAM" id="MobiDB-lite"/>
    </source>
</evidence>
<feature type="transmembrane region" description="Helical" evidence="6">
    <location>
        <begin position="185"/>
        <end position="201"/>
    </location>
</feature>
<comment type="subcellular location">
    <subcellularLocation>
        <location evidence="1">Membrane</location>
        <topology evidence="1">Multi-pass membrane protein</topology>
    </subcellularLocation>
</comment>
<evidence type="ECO:0000313" key="9">
    <source>
        <dbReference type="WBParaSite" id="TASK_0000352601-mRNA-1"/>
    </source>
</evidence>
<name>A0A0R3W1C6_TAEAS</name>
<organism evidence="9">
    <name type="scientific">Taenia asiatica</name>
    <name type="common">Asian tapeworm</name>
    <dbReference type="NCBI Taxonomy" id="60517"/>
    <lineage>
        <taxon>Eukaryota</taxon>
        <taxon>Metazoa</taxon>
        <taxon>Spiralia</taxon>
        <taxon>Lophotrochozoa</taxon>
        <taxon>Platyhelminthes</taxon>
        <taxon>Cestoda</taxon>
        <taxon>Eucestoda</taxon>
        <taxon>Cyclophyllidea</taxon>
        <taxon>Taeniidae</taxon>
        <taxon>Taenia</taxon>
    </lineage>
</organism>
<dbReference type="OrthoDB" id="73612at2759"/>
<proteinExistence type="predicted"/>
<evidence type="ECO:0000313" key="8">
    <source>
        <dbReference type="Proteomes" id="UP000282613"/>
    </source>
</evidence>
<feature type="transmembrane region" description="Helical" evidence="6">
    <location>
        <begin position="119"/>
        <end position="140"/>
    </location>
</feature>
<sequence length="311" mass="35106">MTSFRRIHLDVWAILTMILQVIFYGVSFTGYSTPYLAVTVARVLPPHCWVWTLLTFSFYNTRILNVLLDMTTVYLVDVVMFPSWKMVEVVRCCAISQLLSTGLAVCTLFIGYACTFNTNLLWTTPICGLSPLLGAALVVARQLTPNNVLANLPLGKFRTKHIAFTIFFCFLLFAILRIIDYVHFLSLSYGVFVTWVYLRFFQRHSNGDIGDTSDAFKFSGFFPNHLEPPVSIASNAIYNLLVKFHLCRSQMVFDTECLEASLSVRVDANADVEKLESSQVKRNVNSETYQPKEASVQPSSSTDVNLPQKSP</sequence>
<keyword evidence="4 6" id="KW-0472">Membrane</keyword>